<keyword evidence="1" id="KW-0812">Transmembrane</keyword>
<evidence type="ECO:0000256" key="1">
    <source>
        <dbReference type="SAM" id="Phobius"/>
    </source>
</evidence>
<sequence length="75" mass="7700">MKNATGGDVSEASPIGEQEWGLVREAAVRRRKVKRAAGTARGSAIVTLVIGLLALPFVVVSPSFSGLVVVAGILV</sequence>
<reference evidence="2" key="1">
    <citation type="journal article" date="2014" name="Front. Microbiol.">
        <title>High frequency of phylogenetically diverse reductive dehalogenase-homologous genes in deep subseafloor sedimentary metagenomes.</title>
        <authorList>
            <person name="Kawai M."/>
            <person name="Futagami T."/>
            <person name="Toyoda A."/>
            <person name="Takaki Y."/>
            <person name="Nishi S."/>
            <person name="Hori S."/>
            <person name="Arai W."/>
            <person name="Tsubouchi T."/>
            <person name="Morono Y."/>
            <person name="Uchiyama I."/>
            <person name="Ito T."/>
            <person name="Fujiyama A."/>
            <person name="Inagaki F."/>
            <person name="Takami H."/>
        </authorList>
    </citation>
    <scope>NUCLEOTIDE SEQUENCE</scope>
    <source>
        <strain evidence="2">Expedition CK06-06</strain>
    </source>
</reference>
<comment type="caution">
    <text evidence="2">The sequence shown here is derived from an EMBL/GenBank/DDBJ whole genome shotgun (WGS) entry which is preliminary data.</text>
</comment>
<feature type="non-terminal residue" evidence="2">
    <location>
        <position position="75"/>
    </location>
</feature>
<dbReference type="EMBL" id="BARU01038542">
    <property type="protein sequence ID" value="GAH85776.1"/>
    <property type="molecule type" value="Genomic_DNA"/>
</dbReference>
<feature type="transmembrane region" description="Helical" evidence="1">
    <location>
        <begin position="39"/>
        <end position="59"/>
    </location>
</feature>
<accession>X1ITK6</accession>
<gene>
    <name evidence="2" type="ORF">S03H2_59886</name>
</gene>
<protein>
    <submittedName>
        <fullName evidence="2">Uncharacterized protein</fullName>
    </submittedName>
</protein>
<keyword evidence="1" id="KW-0472">Membrane</keyword>
<evidence type="ECO:0000313" key="2">
    <source>
        <dbReference type="EMBL" id="GAH85776.1"/>
    </source>
</evidence>
<name>X1ITK6_9ZZZZ</name>
<keyword evidence="1" id="KW-1133">Transmembrane helix</keyword>
<dbReference type="AlphaFoldDB" id="X1ITK6"/>
<proteinExistence type="predicted"/>
<organism evidence="2">
    <name type="scientific">marine sediment metagenome</name>
    <dbReference type="NCBI Taxonomy" id="412755"/>
    <lineage>
        <taxon>unclassified sequences</taxon>
        <taxon>metagenomes</taxon>
        <taxon>ecological metagenomes</taxon>
    </lineage>
</organism>